<evidence type="ECO:0000313" key="10">
    <source>
        <dbReference type="Proteomes" id="UP000003860"/>
    </source>
</evidence>
<dbReference type="NCBIfam" id="TIGR00838">
    <property type="entry name" value="argH"/>
    <property type="match status" value="1"/>
</dbReference>
<dbReference type="InterPro" id="IPR029419">
    <property type="entry name" value="Arg_succ_lyase_C"/>
</dbReference>
<dbReference type="GO" id="GO:0042450">
    <property type="term" value="P:L-arginine biosynthetic process via ornithine"/>
    <property type="evidence" value="ECO:0007669"/>
    <property type="project" value="UniProtKB-UniRule"/>
</dbReference>
<reference evidence="9" key="1">
    <citation type="submission" date="2009-07" db="EMBL/GenBank/DDBJ databases">
        <authorList>
            <consortium name="US DOE Joint Genome Institute (JGI-PGF)"/>
            <person name="Lucas S."/>
            <person name="Copeland A."/>
            <person name="Lapidus A."/>
            <person name="Glavina del Rio T."/>
            <person name="Tice H."/>
            <person name="Bruce D."/>
            <person name="Goodwin L."/>
            <person name="Pitluck S."/>
            <person name="Larimer F."/>
            <person name="Land M.L."/>
            <person name="Mouttaki H."/>
            <person name="He Z."/>
            <person name="Zhou J."/>
            <person name="Hemme C.L."/>
        </authorList>
    </citation>
    <scope>NUCLEOTIDE SEQUENCE [LARGE SCALE GENOMIC DNA]</scope>
    <source>
        <strain evidence="9">DSM 2782</strain>
    </source>
</reference>
<dbReference type="FunFam" id="1.20.200.10:FF:000002">
    <property type="entry name" value="Argininosuccinate lyase"/>
    <property type="match status" value="1"/>
</dbReference>
<dbReference type="UniPathway" id="UPA00068">
    <property type="reaction ID" value="UER00114"/>
</dbReference>
<dbReference type="Gene3D" id="1.20.200.10">
    <property type="entry name" value="Fumarase/aspartase (Central domain)"/>
    <property type="match status" value="1"/>
</dbReference>
<evidence type="ECO:0000259" key="7">
    <source>
        <dbReference type="Pfam" id="PF00206"/>
    </source>
</evidence>
<proteinExistence type="inferred from homology"/>
<dbReference type="HAMAP" id="MF_00006">
    <property type="entry name" value="Arg_succ_lyase"/>
    <property type="match status" value="1"/>
</dbReference>
<dbReference type="PRINTS" id="PR00145">
    <property type="entry name" value="ARGSUCLYASE"/>
</dbReference>
<keyword evidence="6" id="KW-0963">Cytoplasm</keyword>
<keyword evidence="5 6" id="KW-0456">Lyase</keyword>
<dbReference type="FunFam" id="1.10.40.30:FF:000001">
    <property type="entry name" value="Argininosuccinate lyase"/>
    <property type="match status" value="1"/>
</dbReference>
<name>F1T981_9FIRM</name>
<accession>F1T981</accession>
<dbReference type="PANTHER" id="PTHR43814">
    <property type="entry name" value="ARGININOSUCCINATE LYASE"/>
    <property type="match status" value="1"/>
</dbReference>
<dbReference type="SUPFAM" id="SSF48557">
    <property type="entry name" value="L-aspartase-like"/>
    <property type="match status" value="1"/>
</dbReference>
<dbReference type="EC" id="4.3.2.1" evidence="2 6"/>
<dbReference type="PRINTS" id="PR00149">
    <property type="entry name" value="FUMRATELYASE"/>
</dbReference>
<dbReference type="PANTHER" id="PTHR43814:SF1">
    <property type="entry name" value="ARGININOSUCCINATE LYASE"/>
    <property type="match status" value="1"/>
</dbReference>
<evidence type="ECO:0000256" key="2">
    <source>
        <dbReference type="ARBA" id="ARBA00012338"/>
    </source>
</evidence>
<dbReference type="InterPro" id="IPR000362">
    <property type="entry name" value="Fumarate_lyase_fam"/>
</dbReference>
<evidence type="ECO:0000259" key="8">
    <source>
        <dbReference type="Pfam" id="PF14698"/>
    </source>
</evidence>
<sequence>MKLWGGRFAKGTDKLVDDFNSSIRFDSRMYRHDILGSIAHANMLGKCGIISADESSLIQSTLKDILIDIEAGKIDFEIDAEDIHMNIEKILISRIGDTGKKLHTGRSRNDQVALDIRMYLRDEITAIKEMVAVFLGTLVKISEANLDTIMPGYTHLQRAQPITLAHHMMAYFEMFKRDYQRLCDCYSRLNILPLGSGALAGTTYPLDRYMVAQELGFDDVTQNSLDGVSDRDFAIELASGLSILMMHLSRLSEEIILWSSHEFSFVELDDAYSTGSSIMPQKKNPDVAELARGKTGRVYGSLMTLLTVMKSLPLAYNKDMQEDKEAIFDAVDTVKMCLPVFSNMIDTMKVRKANMYKAAQGGFTNATDIADYLVKKGIPFRSAHEIIGKMVLYCIENNKAIDDMSMDEFKSFSDKIQEDVYTEISLEKCVSGRKLVGGPARETEEKALEKAKAFISSLL</sequence>
<comment type="similarity">
    <text evidence="6">Belongs to the lyase 1 family. Argininosuccinate lyase subfamily.</text>
</comment>
<dbReference type="GO" id="GO:0005829">
    <property type="term" value="C:cytosol"/>
    <property type="evidence" value="ECO:0007669"/>
    <property type="project" value="TreeGrafter"/>
</dbReference>
<keyword evidence="4 6" id="KW-0028">Amino-acid biosynthesis</keyword>
<comment type="subcellular location">
    <subcellularLocation>
        <location evidence="6">Cytoplasm</location>
    </subcellularLocation>
</comment>
<evidence type="ECO:0000256" key="4">
    <source>
        <dbReference type="ARBA" id="ARBA00022605"/>
    </source>
</evidence>
<dbReference type="AlphaFoldDB" id="F1T981"/>
<keyword evidence="3 6" id="KW-0055">Arginine biosynthesis</keyword>
<dbReference type="RefSeq" id="WP_004617154.1">
    <property type="nucleotide sequence ID" value="NZ_ACXX02000002.1"/>
</dbReference>
<dbReference type="CDD" id="cd01359">
    <property type="entry name" value="Argininosuccinate_lyase"/>
    <property type="match status" value="1"/>
</dbReference>
<dbReference type="FunFam" id="1.10.275.10:FF:000002">
    <property type="entry name" value="Argininosuccinate lyase"/>
    <property type="match status" value="1"/>
</dbReference>
<dbReference type="Pfam" id="PF00206">
    <property type="entry name" value="Lyase_1"/>
    <property type="match status" value="1"/>
</dbReference>
<evidence type="ECO:0000256" key="5">
    <source>
        <dbReference type="ARBA" id="ARBA00023239"/>
    </source>
</evidence>
<gene>
    <name evidence="6" type="primary">argH</name>
    <name evidence="9" type="ORF">Cpap_3492</name>
</gene>
<keyword evidence="10" id="KW-1185">Reference proteome</keyword>
<dbReference type="eggNOG" id="COG0165">
    <property type="taxonomic scope" value="Bacteria"/>
</dbReference>
<feature type="domain" description="Fumarate lyase N-terminal" evidence="7">
    <location>
        <begin position="6"/>
        <end position="300"/>
    </location>
</feature>
<dbReference type="OrthoDB" id="9769623at2"/>
<dbReference type="Gene3D" id="1.10.40.30">
    <property type="entry name" value="Fumarase/aspartase (C-terminal domain)"/>
    <property type="match status" value="1"/>
</dbReference>
<dbReference type="Gene3D" id="1.10.275.10">
    <property type="entry name" value="Fumarase/aspartase (N-terminal domain)"/>
    <property type="match status" value="1"/>
</dbReference>
<comment type="catalytic activity">
    <reaction evidence="6">
        <text>2-(N(omega)-L-arginino)succinate = fumarate + L-arginine</text>
        <dbReference type="Rhea" id="RHEA:24020"/>
        <dbReference type="ChEBI" id="CHEBI:29806"/>
        <dbReference type="ChEBI" id="CHEBI:32682"/>
        <dbReference type="ChEBI" id="CHEBI:57472"/>
        <dbReference type="EC" id="4.3.2.1"/>
    </reaction>
</comment>
<dbReference type="InterPro" id="IPR009049">
    <property type="entry name" value="Argininosuccinate_lyase"/>
</dbReference>
<dbReference type="GO" id="GO:0004056">
    <property type="term" value="F:argininosuccinate lyase activity"/>
    <property type="evidence" value="ECO:0007669"/>
    <property type="project" value="UniProtKB-UniRule"/>
</dbReference>
<comment type="pathway">
    <text evidence="1 6">Amino-acid biosynthesis; L-arginine biosynthesis; L-arginine from L-ornithine and carbamoyl phosphate: step 3/3.</text>
</comment>
<organism evidence="9 10">
    <name type="scientific">Ruminiclostridium papyrosolvens DSM 2782</name>
    <dbReference type="NCBI Taxonomy" id="588581"/>
    <lineage>
        <taxon>Bacteria</taxon>
        <taxon>Bacillati</taxon>
        <taxon>Bacillota</taxon>
        <taxon>Clostridia</taxon>
        <taxon>Eubacteriales</taxon>
        <taxon>Oscillospiraceae</taxon>
        <taxon>Ruminiclostridium</taxon>
    </lineage>
</organism>
<evidence type="ECO:0000256" key="6">
    <source>
        <dbReference type="HAMAP-Rule" id="MF_00006"/>
    </source>
</evidence>
<dbReference type="STRING" id="588581.Cpap_3492"/>
<feature type="domain" description="Argininosuccinate lyase C-terminal" evidence="8">
    <location>
        <begin position="363"/>
        <end position="430"/>
    </location>
</feature>
<evidence type="ECO:0000313" key="9">
    <source>
        <dbReference type="EMBL" id="EGD49063.1"/>
    </source>
</evidence>
<dbReference type="InterPro" id="IPR024083">
    <property type="entry name" value="Fumarase/histidase_N"/>
</dbReference>
<comment type="caution">
    <text evidence="9">The sequence shown here is derived from an EMBL/GenBank/DDBJ whole genome shotgun (WGS) entry which is preliminary data.</text>
</comment>
<dbReference type="PROSITE" id="PS00163">
    <property type="entry name" value="FUMARATE_LYASES"/>
    <property type="match status" value="1"/>
</dbReference>
<dbReference type="Pfam" id="PF14698">
    <property type="entry name" value="ASL_C2"/>
    <property type="match status" value="1"/>
</dbReference>
<reference evidence="9" key="2">
    <citation type="submission" date="2011-01" db="EMBL/GenBank/DDBJ databases">
        <title>The Non-contiguous Finished genome of Clostridium papyrosolvens.</title>
        <authorList>
            <person name="Lucas S."/>
            <person name="Copeland A."/>
            <person name="Lapidus A."/>
            <person name="Cheng J.-F."/>
            <person name="Goodwin L."/>
            <person name="Pitluck S."/>
            <person name="Misra M."/>
            <person name="Chertkov O."/>
            <person name="Detter J.C."/>
            <person name="Han C."/>
            <person name="Tapia R."/>
            <person name="Land M."/>
            <person name="Hauser L."/>
            <person name="Kyrpides N."/>
            <person name="Ivanova N."/>
            <person name="Pagani I."/>
            <person name="Mouttaki H."/>
            <person name="He Z."/>
            <person name="Zhou J."/>
            <person name="Hemme C.L."/>
            <person name="Woyke T."/>
        </authorList>
    </citation>
    <scope>NUCLEOTIDE SEQUENCE [LARGE SCALE GENOMIC DNA]</scope>
    <source>
        <strain evidence="9">DSM 2782</strain>
    </source>
</reference>
<dbReference type="InterPro" id="IPR022761">
    <property type="entry name" value="Fumarate_lyase_N"/>
</dbReference>
<evidence type="ECO:0000256" key="3">
    <source>
        <dbReference type="ARBA" id="ARBA00022571"/>
    </source>
</evidence>
<dbReference type="InterPro" id="IPR020557">
    <property type="entry name" value="Fumarate_lyase_CS"/>
</dbReference>
<dbReference type="InterPro" id="IPR008948">
    <property type="entry name" value="L-Aspartase-like"/>
</dbReference>
<dbReference type="Proteomes" id="UP000003860">
    <property type="component" value="Unassembled WGS sequence"/>
</dbReference>
<protein>
    <recommendedName>
        <fullName evidence="2 6">Argininosuccinate lyase</fullName>
        <shortName evidence="6">ASAL</shortName>
        <ecNumber evidence="2 6">4.3.2.1</ecNumber>
    </recommendedName>
    <alternativeName>
        <fullName evidence="6">Arginosuccinase</fullName>
    </alternativeName>
</protein>
<evidence type="ECO:0000256" key="1">
    <source>
        <dbReference type="ARBA" id="ARBA00004941"/>
    </source>
</evidence>
<dbReference type="EMBL" id="ACXX02000002">
    <property type="protein sequence ID" value="EGD49063.1"/>
    <property type="molecule type" value="Genomic_DNA"/>
</dbReference>